<proteinExistence type="predicted"/>
<keyword evidence="3" id="KW-1185">Reference proteome</keyword>
<name>A0A0F8USX4_9EURO</name>
<feature type="region of interest" description="Disordered" evidence="1">
    <location>
        <begin position="444"/>
        <end position="467"/>
    </location>
</feature>
<feature type="region of interest" description="Disordered" evidence="1">
    <location>
        <begin position="1"/>
        <end position="27"/>
    </location>
</feature>
<dbReference type="OrthoDB" id="4183264at2759"/>
<dbReference type="EMBL" id="JZBS01001457">
    <property type="protein sequence ID" value="KKK22634.1"/>
    <property type="molecule type" value="Genomic_DNA"/>
</dbReference>
<reference evidence="2 3" key="1">
    <citation type="submission" date="2015-02" db="EMBL/GenBank/DDBJ databases">
        <title>Draft Genome Sequences of Two Closely-Related Aflatoxigenic Aspergillus Species Obtained from the Cote d'Ivoire.</title>
        <authorList>
            <person name="Moore G.G."/>
            <person name="Beltz S.B."/>
            <person name="Mack B.M."/>
        </authorList>
    </citation>
    <scope>NUCLEOTIDE SEQUENCE [LARGE SCALE GENOMIC DNA]</scope>
    <source>
        <strain evidence="2 3">SRRC1468</strain>
    </source>
</reference>
<sequence>MDIFNFSPGIPEESPQEPPKGKPVGPVDIPFDDFDTGYAMAEEKAEQINAAENERLDELMAKFTKGFDPGTYAKEIRASLPKLVTNLAPGSYNHLLALVFETYDRFQSLQIDMEAWLQHRYQRAKIARPSNICITDETLFALEVEMLRKLLEPIREGSNKDVFWLSTRRAAPTWACEQLEESAKVIEVFKTDICSALKSPDTTRTIYINLPVSVKRTAIISIKQSRLDACKESLSWDKYTGSDLEMTAFYQLYKSYVSTNDPARARASGWLPPLCPQTPRSSAPEAQEGDLAKWPASEPTENIHELLLKTALWLGVARGLAAVHLFCDVARLFALTGPPAEVTDEHLCFLQNLTHLRSEGTRAFLSPPLPCDATTLPTRNMDYFADVQRSGHRLMTGLMDNMTLNWKDGSTKFNLSSPPRNRRSRQREMQQLAQTFVVPRIVVEAPSTPEDDSERNGQVAVSFHSEA</sequence>
<dbReference type="Proteomes" id="UP000034291">
    <property type="component" value="Unassembled WGS sequence"/>
</dbReference>
<comment type="caution">
    <text evidence="2">The sequence shown here is derived from an EMBL/GenBank/DDBJ whole genome shotgun (WGS) entry which is preliminary data.</text>
</comment>
<protein>
    <submittedName>
        <fullName evidence="2">Uncharacterized protein</fullName>
    </submittedName>
</protein>
<accession>A0A0F8USX4</accession>
<evidence type="ECO:0000313" key="2">
    <source>
        <dbReference type="EMBL" id="KKK22634.1"/>
    </source>
</evidence>
<evidence type="ECO:0000256" key="1">
    <source>
        <dbReference type="SAM" id="MobiDB-lite"/>
    </source>
</evidence>
<gene>
    <name evidence="2" type="ORF">ARAM_003030</name>
</gene>
<organism evidence="2 3">
    <name type="scientific">Aspergillus rambellii</name>
    <dbReference type="NCBI Taxonomy" id="308745"/>
    <lineage>
        <taxon>Eukaryota</taxon>
        <taxon>Fungi</taxon>
        <taxon>Dikarya</taxon>
        <taxon>Ascomycota</taxon>
        <taxon>Pezizomycotina</taxon>
        <taxon>Eurotiomycetes</taxon>
        <taxon>Eurotiomycetidae</taxon>
        <taxon>Eurotiales</taxon>
        <taxon>Aspergillaceae</taxon>
        <taxon>Aspergillus</taxon>
        <taxon>Aspergillus subgen. Nidulantes</taxon>
    </lineage>
</organism>
<dbReference type="AlphaFoldDB" id="A0A0F8USX4"/>
<evidence type="ECO:0000313" key="3">
    <source>
        <dbReference type="Proteomes" id="UP000034291"/>
    </source>
</evidence>